<evidence type="ECO:0000256" key="3">
    <source>
        <dbReference type="ARBA" id="ARBA00022980"/>
    </source>
</evidence>
<dbReference type="SUPFAM" id="SSF50715">
    <property type="entry name" value="Ribosomal protein L25-like"/>
    <property type="match status" value="1"/>
</dbReference>
<dbReference type="InterPro" id="IPR020055">
    <property type="entry name" value="Ribosomal_bL25_short"/>
</dbReference>
<keyword evidence="1" id="KW-0699">rRNA-binding</keyword>
<evidence type="ECO:0000259" key="6">
    <source>
        <dbReference type="Pfam" id="PF01386"/>
    </source>
</evidence>
<feature type="compositionally biased region" description="Low complexity" evidence="5">
    <location>
        <begin position="195"/>
        <end position="205"/>
    </location>
</feature>
<dbReference type="InterPro" id="IPR020930">
    <property type="entry name" value="Ribosomal_uL5_bac-type"/>
</dbReference>
<dbReference type="AlphaFoldDB" id="A0A1J5PJR5"/>
<feature type="region of interest" description="Disordered" evidence="5">
    <location>
        <begin position="182"/>
        <end position="205"/>
    </location>
</feature>
<dbReference type="InterPro" id="IPR037121">
    <property type="entry name" value="Ribosomal_bL25_C"/>
</dbReference>
<dbReference type="NCBIfam" id="NF004612">
    <property type="entry name" value="PRK05943.1"/>
    <property type="match status" value="1"/>
</dbReference>
<evidence type="ECO:0000256" key="2">
    <source>
        <dbReference type="ARBA" id="ARBA00022884"/>
    </source>
</evidence>
<accession>A0A1J5PJR5</accession>
<dbReference type="GO" id="GO:0003735">
    <property type="term" value="F:structural constituent of ribosome"/>
    <property type="evidence" value="ECO:0007669"/>
    <property type="project" value="InterPro"/>
</dbReference>
<dbReference type="PANTHER" id="PTHR33284:SF1">
    <property type="entry name" value="RIBOSOMAL PROTEIN L25_GLN-TRNA SYNTHETASE, ANTI-CODON-BINDING DOMAIN-CONTAINING PROTEIN"/>
    <property type="match status" value="1"/>
</dbReference>
<dbReference type="InterPro" id="IPR020057">
    <property type="entry name" value="Ribosomal_bL25_b-dom"/>
</dbReference>
<evidence type="ECO:0000313" key="8">
    <source>
        <dbReference type="EMBL" id="OIQ67780.1"/>
    </source>
</evidence>
<feature type="domain" description="Large ribosomal subunit protein bL25 beta" evidence="7">
    <location>
        <begin position="98"/>
        <end position="185"/>
    </location>
</feature>
<comment type="caution">
    <text evidence="8">The sequence shown here is derived from an EMBL/GenBank/DDBJ whole genome shotgun (WGS) entry which is preliminary data.</text>
</comment>
<evidence type="ECO:0000259" key="7">
    <source>
        <dbReference type="Pfam" id="PF14693"/>
    </source>
</evidence>
<dbReference type="HAMAP" id="MF_01334">
    <property type="entry name" value="Ribosomal_bL25_CTC"/>
    <property type="match status" value="1"/>
</dbReference>
<keyword evidence="4" id="KW-0687">Ribonucleoprotein</keyword>
<sequence length="205" mass="22160">MKVVAFERNLQGTGASRRLRRAGKTPGIIYGGEQAPQLIELDHNALFHALKKEQFHSSVLDMDIAGKTSQVLLRDYQMHPYKQLVLHIDFQRVDAGHKISMKVPLHFANSENSPAVKLSHGLVNHVLNEVEVSCLPADLPEFIAVDLGELVLHQSVHINDLKLPKGVTILTHGVDNPAVVTVSPPPGGVGEEGAEGAAAAEGETK</sequence>
<dbReference type="NCBIfam" id="TIGR00731">
    <property type="entry name" value="bL25_bact_ctc"/>
    <property type="match status" value="1"/>
</dbReference>
<dbReference type="InterPro" id="IPR011035">
    <property type="entry name" value="Ribosomal_bL25/Gln-tRNA_synth"/>
</dbReference>
<gene>
    <name evidence="8" type="primary">rplY_14</name>
    <name evidence="8" type="ORF">GALL_506390</name>
</gene>
<dbReference type="Gene3D" id="2.170.120.20">
    <property type="entry name" value="Ribosomal protein L25, beta domain"/>
    <property type="match status" value="1"/>
</dbReference>
<evidence type="ECO:0000256" key="5">
    <source>
        <dbReference type="SAM" id="MobiDB-lite"/>
    </source>
</evidence>
<feature type="domain" description="Large ribosomal subunit protein bL25 L25" evidence="6">
    <location>
        <begin position="5"/>
        <end position="90"/>
    </location>
</feature>
<name>A0A1J5PJR5_9ZZZZ</name>
<evidence type="ECO:0000256" key="4">
    <source>
        <dbReference type="ARBA" id="ARBA00023274"/>
    </source>
</evidence>
<dbReference type="InterPro" id="IPR001021">
    <property type="entry name" value="Ribosomal_bL25_long"/>
</dbReference>
<keyword evidence="2" id="KW-0694">RNA-binding</keyword>
<dbReference type="GO" id="GO:0008097">
    <property type="term" value="F:5S rRNA binding"/>
    <property type="evidence" value="ECO:0007669"/>
    <property type="project" value="InterPro"/>
</dbReference>
<reference evidence="8" key="1">
    <citation type="submission" date="2016-10" db="EMBL/GenBank/DDBJ databases">
        <title>Sequence of Gallionella enrichment culture.</title>
        <authorList>
            <person name="Poehlein A."/>
            <person name="Muehling M."/>
            <person name="Daniel R."/>
        </authorList>
    </citation>
    <scope>NUCLEOTIDE SEQUENCE</scope>
</reference>
<dbReference type="Pfam" id="PF14693">
    <property type="entry name" value="Ribosomal_TL5_C"/>
    <property type="match status" value="1"/>
</dbReference>
<evidence type="ECO:0000256" key="1">
    <source>
        <dbReference type="ARBA" id="ARBA00022730"/>
    </source>
</evidence>
<protein>
    <submittedName>
        <fullName evidence="8">50S ribosomal protein L25</fullName>
    </submittedName>
</protein>
<dbReference type="InterPro" id="IPR020056">
    <property type="entry name" value="Rbsml_bL25/Gln-tRNA_synth_N"/>
</dbReference>
<dbReference type="InterPro" id="IPR029751">
    <property type="entry name" value="Ribosomal_L25_dom"/>
</dbReference>
<dbReference type="Pfam" id="PF01386">
    <property type="entry name" value="Ribosomal_L25p"/>
    <property type="match status" value="1"/>
</dbReference>
<dbReference type="CDD" id="cd00495">
    <property type="entry name" value="Ribosomal_L25_TL5_CTC"/>
    <property type="match status" value="1"/>
</dbReference>
<organism evidence="8">
    <name type="scientific">mine drainage metagenome</name>
    <dbReference type="NCBI Taxonomy" id="410659"/>
    <lineage>
        <taxon>unclassified sequences</taxon>
        <taxon>metagenomes</taxon>
        <taxon>ecological metagenomes</taxon>
    </lineage>
</organism>
<dbReference type="NCBIfam" id="NF004128">
    <property type="entry name" value="PRK05618.1-2"/>
    <property type="match status" value="1"/>
</dbReference>
<dbReference type="Gene3D" id="2.40.240.10">
    <property type="entry name" value="Ribosomal Protein L25, Chain P"/>
    <property type="match status" value="1"/>
</dbReference>
<dbReference type="EMBL" id="MLJW01005710">
    <property type="protein sequence ID" value="OIQ67780.1"/>
    <property type="molecule type" value="Genomic_DNA"/>
</dbReference>
<proteinExistence type="inferred from homology"/>
<dbReference type="GO" id="GO:0022625">
    <property type="term" value="C:cytosolic large ribosomal subunit"/>
    <property type="evidence" value="ECO:0007669"/>
    <property type="project" value="TreeGrafter"/>
</dbReference>
<dbReference type="GO" id="GO:0006412">
    <property type="term" value="P:translation"/>
    <property type="evidence" value="ECO:0007669"/>
    <property type="project" value="InterPro"/>
</dbReference>
<dbReference type="HAMAP" id="MF_01336">
    <property type="entry name" value="Ribosomal_bL25"/>
    <property type="match status" value="1"/>
</dbReference>
<dbReference type="PANTHER" id="PTHR33284">
    <property type="entry name" value="RIBOSOMAL PROTEIN L25/GLN-TRNA SYNTHETASE, ANTI-CODON-BINDING DOMAIN-CONTAINING PROTEIN"/>
    <property type="match status" value="1"/>
</dbReference>
<keyword evidence="3 8" id="KW-0689">Ribosomal protein</keyword>
<dbReference type="NCBIfam" id="NF004130">
    <property type="entry name" value="PRK05618.1-5"/>
    <property type="match status" value="1"/>
</dbReference>